<protein>
    <submittedName>
        <fullName evidence="5">Di-copper centre-containing protein</fullName>
    </submittedName>
</protein>
<evidence type="ECO:0000256" key="3">
    <source>
        <dbReference type="SAM" id="SignalP"/>
    </source>
</evidence>
<keyword evidence="3" id="KW-0732">Signal</keyword>
<dbReference type="InterPro" id="IPR002227">
    <property type="entry name" value="Tyrosinase_Cu-bd"/>
</dbReference>
<reference evidence="5" key="1">
    <citation type="journal article" date="2023" name="IMA Fungus">
        <title>Comparative genomic study of the Penicillium genus elucidates a diverse pangenome and 15 lateral gene transfer events.</title>
        <authorList>
            <person name="Petersen C."/>
            <person name="Sorensen T."/>
            <person name="Nielsen M.R."/>
            <person name="Sondergaard T.E."/>
            <person name="Sorensen J.L."/>
            <person name="Fitzpatrick D.A."/>
            <person name="Frisvad J.C."/>
            <person name="Nielsen K.L."/>
        </authorList>
    </citation>
    <scope>NUCLEOTIDE SEQUENCE</scope>
    <source>
        <strain evidence="5">IBT 17514</strain>
    </source>
</reference>
<evidence type="ECO:0000313" key="5">
    <source>
        <dbReference type="EMBL" id="KAJ5712452.1"/>
    </source>
</evidence>
<accession>A0AAD6HFN0</accession>
<dbReference type="InterPro" id="IPR050316">
    <property type="entry name" value="Tyrosinase/Hemocyanin"/>
</dbReference>
<organism evidence="5 6">
    <name type="scientific">Penicillium malachiteum</name>
    <dbReference type="NCBI Taxonomy" id="1324776"/>
    <lineage>
        <taxon>Eukaryota</taxon>
        <taxon>Fungi</taxon>
        <taxon>Dikarya</taxon>
        <taxon>Ascomycota</taxon>
        <taxon>Pezizomycotina</taxon>
        <taxon>Eurotiomycetes</taxon>
        <taxon>Eurotiomycetidae</taxon>
        <taxon>Eurotiales</taxon>
        <taxon>Aspergillaceae</taxon>
        <taxon>Penicillium</taxon>
    </lineage>
</organism>
<evidence type="ECO:0000256" key="1">
    <source>
        <dbReference type="ARBA" id="ARBA00022723"/>
    </source>
</evidence>
<dbReference type="Proteomes" id="UP001215712">
    <property type="component" value="Unassembled WGS sequence"/>
</dbReference>
<dbReference type="PANTHER" id="PTHR11474:SF126">
    <property type="entry name" value="TYROSINASE-LIKE PROTEIN TYR-1-RELATED"/>
    <property type="match status" value="1"/>
</dbReference>
<dbReference type="Gene3D" id="1.10.1280.10">
    <property type="entry name" value="Di-copper center containing domain from catechol oxidase"/>
    <property type="match status" value="1"/>
</dbReference>
<dbReference type="Pfam" id="PF00264">
    <property type="entry name" value="Tyrosinase"/>
    <property type="match status" value="1"/>
</dbReference>
<name>A0AAD6HFN0_9EURO</name>
<dbReference type="AlphaFoldDB" id="A0AAD6HFN0"/>
<dbReference type="EMBL" id="JAQJAN010000013">
    <property type="protein sequence ID" value="KAJ5712452.1"/>
    <property type="molecule type" value="Genomic_DNA"/>
</dbReference>
<dbReference type="GO" id="GO:0016491">
    <property type="term" value="F:oxidoreductase activity"/>
    <property type="evidence" value="ECO:0007669"/>
    <property type="project" value="InterPro"/>
</dbReference>
<comment type="caution">
    <text evidence="5">The sequence shown here is derived from an EMBL/GenBank/DDBJ whole genome shotgun (WGS) entry which is preliminary data.</text>
</comment>
<sequence>MPWSCVKGIVVGLAAASLTGASPVLESFSKHVRCLKGDAVAVKNICDKLNYRKSWNALTDKEKHEYIEAELCLMSHPPATGLVENATNVWDEIAHIHIDQGNDIHYVGQFLPWHRYYGAHPYWDELPDYTYGNVRDSLIFDPHTGFGGNGTGSDSFVGDGPFKNIKLHMSNHHARGDSFCLSRDLDQSSFAYGTTSNIEECFGFANYTDAW</sequence>
<dbReference type="PANTHER" id="PTHR11474">
    <property type="entry name" value="TYROSINASE FAMILY MEMBER"/>
    <property type="match status" value="1"/>
</dbReference>
<keyword evidence="2" id="KW-0186">Copper</keyword>
<feature type="chain" id="PRO_5041968846" evidence="3">
    <location>
        <begin position="22"/>
        <end position="211"/>
    </location>
</feature>
<proteinExistence type="predicted"/>
<gene>
    <name evidence="5" type="ORF">N7493_008920</name>
</gene>
<feature type="domain" description="Tyrosinase copper-binding" evidence="4">
    <location>
        <begin position="88"/>
        <end position="117"/>
    </location>
</feature>
<evidence type="ECO:0000259" key="4">
    <source>
        <dbReference type="Pfam" id="PF00264"/>
    </source>
</evidence>
<dbReference type="InterPro" id="IPR008922">
    <property type="entry name" value="Di-copper_centre_dom_sf"/>
</dbReference>
<keyword evidence="6" id="KW-1185">Reference proteome</keyword>
<keyword evidence="1" id="KW-0479">Metal-binding</keyword>
<reference evidence="5" key="2">
    <citation type="submission" date="2023-01" db="EMBL/GenBank/DDBJ databases">
        <authorList>
            <person name="Petersen C."/>
        </authorList>
    </citation>
    <scope>NUCLEOTIDE SEQUENCE</scope>
    <source>
        <strain evidence="5">IBT 17514</strain>
    </source>
</reference>
<dbReference type="SUPFAM" id="SSF48056">
    <property type="entry name" value="Di-copper centre-containing domain"/>
    <property type="match status" value="1"/>
</dbReference>
<dbReference type="GO" id="GO:0046872">
    <property type="term" value="F:metal ion binding"/>
    <property type="evidence" value="ECO:0007669"/>
    <property type="project" value="UniProtKB-KW"/>
</dbReference>
<feature type="signal peptide" evidence="3">
    <location>
        <begin position="1"/>
        <end position="21"/>
    </location>
</feature>
<evidence type="ECO:0000313" key="6">
    <source>
        <dbReference type="Proteomes" id="UP001215712"/>
    </source>
</evidence>
<evidence type="ECO:0000256" key="2">
    <source>
        <dbReference type="ARBA" id="ARBA00023008"/>
    </source>
</evidence>